<keyword evidence="2" id="KW-1185">Reference proteome</keyword>
<dbReference type="RefSeq" id="WP_094200278.1">
    <property type="nucleotide sequence ID" value="NZ_NBIM01000001.1"/>
</dbReference>
<dbReference type="GO" id="GO:0006355">
    <property type="term" value="P:regulation of DNA-templated transcription"/>
    <property type="evidence" value="ECO:0007669"/>
    <property type="project" value="InterPro"/>
</dbReference>
<name>A0A233RJD5_9GAMM</name>
<reference evidence="1 2" key="1">
    <citation type="submission" date="2017-08" db="EMBL/GenBank/DDBJ databases">
        <title>A Genome Sequence of Oceanimonas doudoroffii ATCC 27123T.</title>
        <authorList>
            <person name="Brennan M.A."/>
            <person name="Maclea K.S."/>
            <person name="Mcclelland W.D."/>
            <person name="Trachtenberg A.M."/>
        </authorList>
    </citation>
    <scope>NUCLEOTIDE SEQUENCE [LARGE SCALE GENOMIC DNA]</scope>
    <source>
        <strain evidence="1 2">ATCC 27123</strain>
    </source>
</reference>
<protein>
    <recommendedName>
        <fullName evidence="3">Pyocin activator protein PrtN</fullName>
    </recommendedName>
</protein>
<dbReference type="Proteomes" id="UP000242757">
    <property type="component" value="Unassembled WGS sequence"/>
</dbReference>
<proteinExistence type="predicted"/>
<organism evidence="1 2">
    <name type="scientific">Oceanimonas doudoroffii</name>
    <dbReference type="NCBI Taxonomy" id="84158"/>
    <lineage>
        <taxon>Bacteria</taxon>
        <taxon>Pseudomonadati</taxon>
        <taxon>Pseudomonadota</taxon>
        <taxon>Gammaproteobacteria</taxon>
        <taxon>Aeromonadales</taxon>
        <taxon>Aeromonadaceae</taxon>
        <taxon>Oceanimonas</taxon>
    </lineage>
</organism>
<dbReference type="EMBL" id="NBIM01000001">
    <property type="protein sequence ID" value="OXY83504.1"/>
    <property type="molecule type" value="Genomic_DNA"/>
</dbReference>
<evidence type="ECO:0008006" key="3">
    <source>
        <dbReference type="Google" id="ProtNLM"/>
    </source>
</evidence>
<dbReference type="AlphaFoldDB" id="A0A233RJD5"/>
<dbReference type="Pfam" id="PF11112">
    <property type="entry name" value="PyocinActivator"/>
    <property type="match status" value="1"/>
</dbReference>
<comment type="caution">
    <text evidence="1">The sequence shown here is derived from an EMBL/GenBank/DDBJ whole genome shotgun (WGS) entry which is preliminary data.</text>
</comment>
<sequence length="93" mass="9955">MSQVLSPTVFMLMATYGGVTTVRLDDVADLYFGMAPQTAKAKATAGQLPVPAFRASQKSPYLIHLVDLAAYIDTQRQAAAERIQRLSVGGKPA</sequence>
<dbReference type="OrthoDB" id="982642at2"/>
<evidence type="ECO:0000313" key="2">
    <source>
        <dbReference type="Proteomes" id="UP000242757"/>
    </source>
</evidence>
<gene>
    <name evidence="1" type="ORF">B6S08_08475</name>
</gene>
<dbReference type="InterPro" id="IPR020518">
    <property type="entry name" value="Tscrpt_reg_PrtN"/>
</dbReference>
<evidence type="ECO:0000313" key="1">
    <source>
        <dbReference type="EMBL" id="OXY83504.1"/>
    </source>
</evidence>
<accession>A0A233RJD5</accession>